<organism evidence="1 2">
    <name type="scientific">Sphaerospermopsis reniformis</name>
    <dbReference type="NCBI Taxonomy" id="531300"/>
    <lineage>
        <taxon>Bacteria</taxon>
        <taxon>Bacillati</taxon>
        <taxon>Cyanobacteriota</taxon>
        <taxon>Cyanophyceae</taxon>
        <taxon>Nostocales</taxon>
        <taxon>Aphanizomenonaceae</taxon>
        <taxon>Sphaerospermopsis</taxon>
    </lineage>
</organism>
<name>A0A480AAR5_9CYAN</name>
<evidence type="ECO:0000313" key="1">
    <source>
        <dbReference type="EMBL" id="GCL39194.1"/>
    </source>
</evidence>
<keyword evidence="2" id="KW-1185">Reference proteome</keyword>
<evidence type="ECO:0000313" key="2">
    <source>
        <dbReference type="Proteomes" id="UP000300142"/>
    </source>
</evidence>
<dbReference type="AlphaFoldDB" id="A0A480AAR5"/>
<sequence>MNIQYKNRKTYLTLIELAGIQNIKVTLMSDAMSFCA</sequence>
<dbReference type="EMBL" id="BJCE01000221">
    <property type="protein sequence ID" value="GCL39194.1"/>
    <property type="molecule type" value="Genomic_DNA"/>
</dbReference>
<protein>
    <submittedName>
        <fullName evidence="1">Uncharacterized protein</fullName>
    </submittedName>
</protein>
<reference evidence="2" key="1">
    <citation type="submission" date="2019-02" db="EMBL/GenBank/DDBJ databases">
        <title>Draft genome sequence of Sphaerospermopsis reniformis NIES-1949.</title>
        <authorList>
            <person name="Yamaguchi H."/>
            <person name="Suzuki S."/>
            <person name="Kawachi M."/>
        </authorList>
    </citation>
    <scope>NUCLEOTIDE SEQUENCE [LARGE SCALE GENOMIC DNA]</scope>
    <source>
        <strain evidence="2">NIES-1949</strain>
    </source>
</reference>
<proteinExistence type="predicted"/>
<accession>A0A480AAR5</accession>
<gene>
    <name evidence="1" type="ORF">SR1949_43170</name>
</gene>
<comment type="caution">
    <text evidence="1">The sequence shown here is derived from an EMBL/GenBank/DDBJ whole genome shotgun (WGS) entry which is preliminary data.</text>
</comment>
<dbReference type="Proteomes" id="UP000300142">
    <property type="component" value="Unassembled WGS sequence"/>
</dbReference>